<organism evidence="2 3">
    <name type="scientific">Pseudomonas fluorescens HK44</name>
    <dbReference type="NCBI Taxonomy" id="1042209"/>
    <lineage>
        <taxon>Bacteria</taxon>
        <taxon>Pseudomonadati</taxon>
        <taxon>Pseudomonadota</taxon>
        <taxon>Gammaproteobacteria</taxon>
        <taxon>Pseudomonadales</taxon>
        <taxon>Pseudomonadaceae</taxon>
        <taxon>Pseudomonas</taxon>
    </lineage>
</organism>
<sequence>MIAVELFDTNAEALDVPSSQQLLSYSAPSKPSRRRRSVEPRHAQPGHADDLHNDRHECTRLLLA</sequence>
<dbReference type="HOGENOM" id="CLU_2864442_0_0_6"/>
<feature type="compositionally biased region" description="Basic and acidic residues" evidence="1">
    <location>
        <begin position="37"/>
        <end position="54"/>
    </location>
</feature>
<reference evidence="2 3" key="1">
    <citation type="journal article" date="2011" name="J. Bacteriol.">
        <title>Draft genome sequence of the polycyclic aromatic hydrocarbon-degrading, genetically engineered bioluminescent bioreporter Pseudomonas fluorescens HK44.</title>
        <authorList>
            <person name="Chauhan A."/>
            <person name="Layton A.C."/>
            <person name="Williams D.E."/>
            <person name="Smartt A.E."/>
            <person name="Ripp S."/>
            <person name="Karpinets T.V."/>
            <person name="Brown S.D."/>
            <person name="Sayler G.S."/>
        </authorList>
    </citation>
    <scope>NUCLEOTIDE SEQUENCE [LARGE SCALE GENOMIC DNA]</scope>
    <source>
        <strain evidence="2 3">HK44</strain>
    </source>
</reference>
<gene>
    <name evidence="2" type="ORF">HK44_021865</name>
</gene>
<dbReference type="Proteomes" id="UP000022611">
    <property type="component" value="Unassembled WGS sequence"/>
</dbReference>
<evidence type="ECO:0000313" key="3">
    <source>
        <dbReference type="Proteomes" id="UP000022611"/>
    </source>
</evidence>
<proteinExistence type="predicted"/>
<dbReference type="PATRIC" id="fig|1042209.11.peg.908"/>
<dbReference type="EMBL" id="AFOY02000004">
    <property type="protein sequence ID" value="EXF96328.1"/>
    <property type="molecule type" value="Genomic_DNA"/>
</dbReference>
<name>A0A010T0A3_PSEFL</name>
<evidence type="ECO:0000256" key="1">
    <source>
        <dbReference type="SAM" id="MobiDB-lite"/>
    </source>
</evidence>
<protein>
    <submittedName>
        <fullName evidence="2">Uncharacterized protein</fullName>
    </submittedName>
</protein>
<accession>A0A010T0A3</accession>
<comment type="caution">
    <text evidence="2">The sequence shown here is derived from an EMBL/GenBank/DDBJ whole genome shotgun (WGS) entry which is preliminary data.</text>
</comment>
<dbReference type="AlphaFoldDB" id="A0A010T0A3"/>
<evidence type="ECO:0000313" key="2">
    <source>
        <dbReference type="EMBL" id="EXF96328.1"/>
    </source>
</evidence>
<feature type="region of interest" description="Disordered" evidence="1">
    <location>
        <begin position="22"/>
        <end position="54"/>
    </location>
</feature>